<protein>
    <submittedName>
        <fullName evidence="2">Uncharacterized protein</fullName>
    </submittedName>
</protein>
<dbReference type="AlphaFoldDB" id="A0A5B0LY68"/>
<accession>A0A5B0LY68</accession>
<organism evidence="2 3">
    <name type="scientific">Puccinia graminis f. sp. tritici</name>
    <dbReference type="NCBI Taxonomy" id="56615"/>
    <lineage>
        <taxon>Eukaryota</taxon>
        <taxon>Fungi</taxon>
        <taxon>Dikarya</taxon>
        <taxon>Basidiomycota</taxon>
        <taxon>Pucciniomycotina</taxon>
        <taxon>Pucciniomycetes</taxon>
        <taxon>Pucciniales</taxon>
        <taxon>Pucciniaceae</taxon>
        <taxon>Puccinia</taxon>
    </lineage>
</organism>
<dbReference type="Proteomes" id="UP000324748">
    <property type="component" value="Unassembled WGS sequence"/>
</dbReference>
<feature type="region of interest" description="Disordered" evidence="1">
    <location>
        <begin position="1"/>
        <end position="56"/>
    </location>
</feature>
<keyword evidence="3" id="KW-1185">Reference proteome</keyword>
<name>A0A5B0LY68_PUCGR</name>
<evidence type="ECO:0000256" key="1">
    <source>
        <dbReference type="SAM" id="MobiDB-lite"/>
    </source>
</evidence>
<feature type="compositionally biased region" description="Polar residues" evidence="1">
    <location>
        <begin position="70"/>
        <end position="85"/>
    </location>
</feature>
<dbReference type="EMBL" id="VSWC01000183">
    <property type="protein sequence ID" value="KAA1069395.1"/>
    <property type="molecule type" value="Genomic_DNA"/>
</dbReference>
<comment type="caution">
    <text evidence="2">The sequence shown here is derived from an EMBL/GenBank/DDBJ whole genome shotgun (WGS) entry which is preliminary data.</text>
</comment>
<proteinExistence type="predicted"/>
<reference evidence="2 3" key="1">
    <citation type="submission" date="2019-05" db="EMBL/GenBank/DDBJ databases">
        <title>Emergence of the Ug99 lineage of the wheat stem rust pathogen through somatic hybridization.</title>
        <authorList>
            <person name="Li F."/>
            <person name="Upadhyaya N.M."/>
            <person name="Sperschneider J."/>
            <person name="Matny O."/>
            <person name="Nguyen-Phuc H."/>
            <person name="Mago R."/>
            <person name="Raley C."/>
            <person name="Miller M.E."/>
            <person name="Silverstein K.A.T."/>
            <person name="Henningsen E."/>
            <person name="Hirsch C.D."/>
            <person name="Visser B."/>
            <person name="Pretorius Z.A."/>
            <person name="Steffenson B.J."/>
            <person name="Schwessinger B."/>
            <person name="Dodds P.N."/>
            <person name="Figueroa M."/>
        </authorList>
    </citation>
    <scope>NUCLEOTIDE SEQUENCE [LARGE SCALE GENOMIC DNA]</scope>
    <source>
        <strain evidence="2">21-0</strain>
    </source>
</reference>
<feature type="compositionally biased region" description="Basic residues" evidence="1">
    <location>
        <begin position="23"/>
        <end position="34"/>
    </location>
</feature>
<feature type="region of interest" description="Disordered" evidence="1">
    <location>
        <begin position="68"/>
        <end position="123"/>
    </location>
</feature>
<sequence length="123" mass="13821">MFMASWSDPGRLQFMASHSNPGRLHHPPTRRSIHPSKPAQLPPKTKNLPIIQSQKPPTITKMELDYLQEPSKTQESTLGPSQQTPYHGLFFEGTQPPETQIQPLEALSPPDPDDEAYKSPRTV</sequence>
<evidence type="ECO:0000313" key="2">
    <source>
        <dbReference type="EMBL" id="KAA1069395.1"/>
    </source>
</evidence>
<evidence type="ECO:0000313" key="3">
    <source>
        <dbReference type="Proteomes" id="UP000324748"/>
    </source>
</evidence>
<gene>
    <name evidence="2" type="ORF">PGT21_023320</name>
</gene>